<reference evidence="8 9" key="1">
    <citation type="submission" date="2015-04" db="EMBL/GenBank/DDBJ databases">
        <title>Complete genome sequence of Sulfurovum lithotrophicum ATCC BAA-797T.</title>
        <authorList>
            <person name="Ahn J."/>
            <person name="Park G."/>
            <person name="Jeon W."/>
            <person name="Jang Y."/>
            <person name="Jang M."/>
            <person name="Lee H."/>
            <person name="Lee H."/>
        </authorList>
    </citation>
    <scope>NUCLEOTIDE SEQUENCE [LARGE SCALE GENOMIC DNA]</scope>
    <source>
        <strain evidence="9">ATCC BAA-797 / 42BKT</strain>
    </source>
</reference>
<dbReference type="InterPro" id="IPR013749">
    <property type="entry name" value="PM/HMP-P_kinase-1"/>
</dbReference>
<dbReference type="NCBIfam" id="TIGR00097">
    <property type="entry name" value="HMP-P_kinase"/>
    <property type="match status" value="1"/>
</dbReference>
<dbReference type="EC" id="2.7.1.49" evidence="2"/>
<dbReference type="UniPathway" id="UPA00060">
    <property type="reaction ID" value="UER00138"/>
</dbReference>
<evidence type="ECO:0000256" key="4">
    <source>
        <dbReference type="ARBA" id="ARBA00022741"/>
    </source>
</evidence>
<sequence length="270" mass="29459">MGSEHTPTVLTIAGFDPYGGAGVVMDVKTIHALGGYALSSVTAVTAQNSTGVKSVQNISPEILRAQLEVLLDDISVDAVKIGMLADKEVVRSIVEVIQKYDLKNIVLDTVLVSSSGRQLIREDAVEVMKKELFPLVDLITPNIPEVNTLQHHTYSGKESETQEVAQAFFDLGVNAVLLKGGHSEAEEAIDHLVQRDDTMESFAHRRIDTTHTHGTGCLLSSAVATGLAKGLEMNESVSEAKDFLSRKLEHADELDLQYHTKNEEKREPIF</sequence>
<evidence type="ECO:0000256" key="1">
    <source>
        <dbReference type="ARBA" id="ARBA00004948"/>
    </source>
</evidence>
<keyword evidence="4" id="KW-0547">Nucleotide-binding</keyword>
<dbReference type="PANTHER" id="PTHR20858">
    <property type="entry name" value="PHOSPHOMETHYLPYRIMIDINE KINASE"/>
    <property type="match status" value="1"/>
</dbReference>
<evidence type="ECO:0000259" key="7">
    <source>
        <dbReference type="Pfam" id="PF08543"/>
    </source>
</evidence>
<evidence type="ECO:0000256" key="6">
    <source>
        <dbReference type="ARBA" id="ARBA00022840"/>
    </source>
</evidence>
<accession>A0A7U4RR57</accession>
<dbReference type="InterPro" id="IPR029056">
    <property type="entry name" value="Ribokinase-like"/>
</dbReference>
<dbReference type="RefSeq" id="WP_046551492.1">
    <property type="nucleotide sequence ID" value="NZ_CP011308.1"/>
</dbReference>
<protein>
    <recommendedName>
        <fullName evidence="2">hydroxymethylpyrimidine kinase</fullName>
        <ecNumber evidence="2">2.7.1.49</ecNumber>
    </recommendedName>
</protein>
<keyword evidence="6" id="KW-0067">ATP-binding</keyword>
<feature type="domain" description="Pyridoxamine kinase/Phosphomethylpyrimidine kinase" evidence="7">
    <location>
        <begin position="16"/>
        <end position="254"/>
    </location>
</feature>
<dbReference type="GO" id="GO:0009228">
    <property type="term" value="P:thiamine biosynthetic process"/>
    <property type="evidence" value="ECO:0007669"/>
    <property type="project" value="InterPro"/>
</dbReference>
<name>A0A7U4RR57_9BACT</name>
<keyword evidence="3" id="KW-0808">Transferase</keyword>
<reference evidence="9" key="2">
    <citation type="journal article" date="2017" name="Stand. Genomic Sci.">
        <title>Complete genome sequence of the sulfur-oxidizing chemolithoautotrophic Sulfurovum lithotrophicum 42BKTT.</title>
        <authorList>
            <person name="Jeon W."/>
            <person name="Priscilla L."/>
            <person name="Park G."/>
            <person name="Lee H."/>
            <person name="Lee N."/>
            <person name="Lee D."/>
            <person name="Kwon H."/>
            <person name="Ahn I."/>
            <person name="Lee C."/>
            <person name="Lee H."/>
            <person name="Ahn J."/>
        </authorList>
    </citation>
    <scope>NUCLEOTIDE SEQUENCE [LARGE SCALE GENOMIC DNA]</scope>
    <source>
        <strain evidence="9">ATCC BAA-797 / 42BKT</strain>
    </source>
</reference>
<dbReference type="GO" id="GO:0005829">
    <property type="term" value="C:cytosol"/>
    <property type="evidence" value="ECO:0007669"/>
    <property type="project" value="TreeGrafter"/>
</dbReference>
<evidence type="ECO:0000313" key="9">
    <source>
        <dbReference type="Proteomes" id="UP000034444"/>
    </source>
</evidence>
<dbReference type="OrthoDB" id="9810880at2"/>
<dbReference type="GO" id="GO:0005524">
    <property type="term" value="F:ATP binding"/>
    <property type="evidence" value="ECO:0007669"/>
    <property type="project" value="UniProtKB-KW"/>
</dbReference>
<dbReference type="Gene3D" id="3.40.1190.20">
    <property type="match status" value="1"/>
</dbReference>
<dbReference type="AlphaFoldDB" id="A0A7U4RR57"/>
<dbReference type="GO" id="GO:0009229">
    <property type="term" value="P:thiamine diphosphate biosynthetic process"/>
    <property type="evidence" value="ECO:0007669"/>
    <property type="project" value="UniProtKB-UniPathway"/>
</dbReference>
<organism evidence="8 9">
    <name type="scientific">Sulfurovum lithotrophicum</name>
    <dbReference type="NCBI Taxonomy" id="206403"/>
    <lineage>
        <taxon>Bacteria</taxon>
        <taxon>Pseudomonadati</taxon>
        <taxon>Campylobacterota</taxon>
        <taxon>Epsilonproteobacteria</taxon>
        <taxon>Campylobacterales</taxon>
        <taxon>Sulfurovaceae</taxon>
        <taxon>Sulfurovum</taxon>
    </lineage>
</organism>
<evidence type="ECO:0000256" key="5">
    <source>
        <dbReference type="ARBA" id="ARBA00022777"/>
    </source>
</evidence>
<dbReference type="CDD" id="cd01169">
    <property type="entry name" value="HMPP_kinase"/>
    <property type="match status" value="1"/>
</dbReference>
<keyword evidence="5" id="KW-0418">Kinase</keyword>
<dbReference type="Pfam" id="PF08543">
    <property type="entry name" value="Phos_pyr_kin"/>
    <property type="match status" value="1"/>
</dbReference>
<keyword evidence="9" id="KW-1185">Reference proteome</keyword>
<gene>
    <name evidence="8" type="ORF">YH65_08495</name>
</gene>
<dbReference type="Proteomes" id="UP000034444">
    <property type="component" value="Chromosome"/>
</dbReference>
<comment type="pathway">
    <text evidence="1">Cofactor biosynthesis; thiamine diphosphate biosynthesis.</text>
</comment>
<evidence type="ECO:0000256" key="2">
    <source>
        <dbReference type="ARBA" id="ARBA00012135"/>
    </source>
</evidence>
<dbReference type="GO" id="GO:0008902">
    <property type="term" value="F:hydroxymethylpyrimidine kinase activity"/>
    <property type="evidence" value="ECO:0007669"/>
    <property type="project" value="UniProtKB-EC"/>
</dbReference>
<evidence type="ECO:0000313" key="8">
    <source>
        <dbReference type="EMBL" id="AKF25416.1"/>
    </source>
</evidence>
<dbReference type="SUPFAM" id="SSF53613">
    <property type="entry name" value="Ribokinase-like"/>
    <property type="match status" value="1"/>
</dbReference>
<proteinExistence type="predicted"/>
<dbReference type="GO" id="GO:0008972">
    <property type="term" value="F:phosphomethylpyrimidine kinase activity"/>
    <property type="evidence" value="ECO:0007669"/>
    <property type="project" value="InterPro"/>
</dbReference>
<dbReference type="PANTHER" id="PTHR20858:SF17">
    <property type="entry name" value="HYDROXYMETHYLPYRIMIDINE_PHOSPHOMETHYLPYRIMIDINE KINASE THI20-RELATED"/>
    <property type="match status" value="1"/>
</dbReference>
<dbReference type="KEGG" id="slh:YH65_08495"/>
<dbReference type="FunFam" id="3.40.1190.20:FF:000003">
    <property type="entry name" value="Phosphomethylpyrimidine kinase ThiD"/>
    <property type="match status" value="1"/>
</dbReference>
<dbReference type="EMBL" id="CP011308">
    <property type="protein sequence ID" value="AKF25416.1"/>
    <property type="molecule type" value="Genomic_DNA"/>
</dbReference>
<dbReference type="InterPro" id="IPR004399">
    <property type="entry name" value="HMP/HMP-P_kinase_dom"/>
</dbReference>
<evidence type="ECO:0000256" key="3">
    <source>
        <dbReference type="ARBA" id="ARBA00022679"/>
    </source>
</evidence>